<reference evidence="6" key="1">
    <citation type="journal article" date="2020" name="ISME J.">
        <title>Gammaproteobacteria mediating utilization of methyl-, sulfur- and petroleum organic compounds in deep ocean hydrothermal plumes.</title>
        <authorList>
            <person name="Zhou Z."/>
            <person name="Liu Y."/>
            <person name="Pan J."/>
            <person name="Cron B.R."/>
            <person name="Toner B.M."/>
            <person name="Anantharaman K."/>
            <person name="Breier J.A."/>
            <person name="Dick G.J."/>
            <person name="Li M."/>
        </authorList>
    </citation>
    <scope>NUCLEOTIDE SEQUENCE</scope>
    <source>
        <strain evidence="6">SZUA-1501</strain>
    </source>
</reference>
<dbReference type="EMBL" id="DQVE01000002">
    <property type="protein sequence ID" value="HIP97774.1"/>
    <property type="molecule type" value="Genomic_DNA"/>
</dbReference>
<dbReference type="NCBIfam" id="TIGR00059">
    <property type="entry name" value="L17"/>
    <property type="match status" value="1"/>
</dbReference>
<dbReference type="InterPro" id="IPR047859">
    <property type="entry name" value="Ribosomal_bL17_CS"/>
</dbReference>
<proteinExistence type="inferred from homology"/>
<evidence type="ECO:0000256" key="3">
    <source>
        <dbReference type="ARBA" id="ARBA00023274"/>
    </source>
</evidence>
<dbReference type="Proteomes" id="UP000606463">
    <property type="component" value="Unassembled WGS sequence"/>
</dbReference>
<evidence type="ECO:0000256" key="5">
    <source>
        <dbReference type="RuleBase" id="RU000660"/>
    </source>
</evidence>
<evidence type="ECO:0000313" key="6">
    <source>
        <dbReference type="EMBL" id="HIP97774.1"/>
    </source>
</evidence>
<name>A0A9D0YPW1_AQUAO</name>
<dbReference type="InterPro" id="IPR000456">
    <property type="entry name" value="Ribosomal_bL17"/>
</dbReference>
<dbReference type="SUPFAM" id="SSF64263">
    <property type="entry name" value="Prokaryotic ribosomal protein L17"/>
    <property type="match status" value="1"/>
</dbReference>
<sequence length="126" mass="14760">MRHRVKKKHFDRTKEQRKALFRSLARALILEERIVTGVEKAKALRPFIERLITLARKAYNTEDRVKKLHYRRQALSLLPDKEAVSKLFEDLGPRFSDRNGGYVKIVKLPMPRKGDSAEMAVIEFVE</sequence>
<protein>
    <recommendedName>
        <fullName evidence="4">Large ribosomal subunit protein bL17</fullName>
    </recommendedName>
</protein>
<evidence type="ECO:0000313" key="7">
    <source>
        <dbReference type="Proteomes" id="UP000606463"/>
    </source>
</evidence>
<comment type="caution">
    <text evidence="6">The sequence shown here is derived from an EMBL/GenBank/DDBJ whole genome shotgun (WGS) entry which is preliminary data.</text>
</comment>
<evidence type="ECO:0000256" key="1">
    <source>
        <dbReference type="ARBA" id="ARBA00008777"/>
    </source>
</evidence>
<dbReference type="InterPro" id="IPR036373">
    <property type="entry name" value="Ribosomal_bL17_sf"/>
</dbReference>
<accession>A0A9D0YPW1</accession>
<dbReference type="GO" id="GO:0006412">
    <property type="term" value="P:translation"/>
    <property type="evidence" value="ECO:0007669"/>
    <property type="project" value="UniProtKB-UniRule"/>
</dbReference>
<dbReference type="PANTHER" id="PTHR14413">
    <property type="entry name" value="RIBOSOMAL PROTEIN L17"/>
    <property type="match status" value="1"/>
</dbReference>
<dbReference type="Gene3D" id="3.90.1030.10">
    <property type="entry name" value="Ribosomal protein L17"/>
    <property type="match status" value="1"/>
</dbReference>
<dbReference type="GO" id="GO:0003735">
    <property type="term" value="F:structural constituent of ribosome"/>
    <property type="evidence" value="ECO:0007669"/>
    <property type="project" value="InterPro"/>
</dbReference>
<keyword evidence="2 4" id="KW-0689">Ribosomal protein</keyword>
<organism evidence="6 7">
    <name type="scientific">Aquifex aeolicus</name>
    <dbReference type="NCBI Taxonomy" id="63363"/>
    <lineage>
        <taxon>Bacteria</taxon>
        <taxon>Pseudomonadati</taxon>
        <taxon>Aquificota</taxon>
        <taxon>Aquificia</taxon>
        <taxon>Aquificales</taxon>
        <taxon>Aquificaceae</taxon>
        <taxon>Aquifex</taxon>
    </lineage>
</organism>
<evidence type="ECO:0000256" key="4">
    <source>
        <dbReference type="HAMAP-Rule" id="MF_01368"/>
    </source>
</evidence>
<dbReference type="PROSITE" id="PS01167">
    <property type="entry name" value="RIBOSOMAL_L17"/>
    <property type="match status" value="1"/>
</dbReference>
<dbReference type="PANTHER" id="PTHR14413:SF16">
    <property type="entry name" value="LARGE RIBOSOMAL SUBUNIT PROTEIN BL17M"/>
    <property type="match status" value="1"/>
</dbReference>
<dbReference type="HAMAP" id="MF_01368">
    <property type="entry name" value="Ribosomal_bL17"/>
    <property type="match status" value="1"/>
</dbReference>
<comment type="subunit">
    <text evidence="4">Part of the 50S ribosomal subunit. Contacts protein L32.</text>
</comment>
<gene>
    <name evidence="4" type="primary">rplQ</name>
    <name evidence="6" type="ORF">EYH37_00170</name>
</gene>
<comment type="similarity">
    <text evidence="1 4 5">Belongs to the bacterial ribosomal protein bL17 family.</text>
</comment>
<dbReference type="Pfam" id="PF01196">
    <property type="entry name" value="Ribosomal_L17"/>
    <property type="match status" value="1"/>
</dbReference>
<keyword evidence="3 4" id="KW-0687">Ribonucleoprotein</keyword>
<dbReference type="AlphaFoldDB" id="A0A9D0YPW1"/>
<dbReference type="GO" id="GO:0022625">
    <property type="term" value="C:cytosolic large ribosomal subunit"/>
    <property type="evidence" value="ECO:0007669"/>
    <property type="project" value="TreeGrafter"/>
</dbReference>
<evidence type="ECO:0000256" key="2">
    <source>
        <dbReference type="ARBA" id="ARBA00022980"/>
    </source>
</evidence>